<accession>A0A6A6ZWC5</accession>
<dbReference type="EMBL" id="MU006229">
    <property type="protein sequence ID" value="KAF2824784.1"/>
    <property type="molecule type" value="Genomic_DNA"/>
</dbReference>
<reference evidence="1" key="1">
    <citation type="journal article" date="2020" name="Stud. Mycol.">
        <title>101 Dothideomycetes genomes: a test case for predicting lifestyles and emergence of pathogens.</title>
        <authorList>
            <person name="Haridas S."/>
            <person name="Albert R."/>
            <person name="Binder M."/>
            <person name="Bloem J."/>
            <person name="Labutti K."/>
            <person name="Salamov A."/>
            <person name="Andreopoulos B."/>
            <person name="Baker S."/>
            <person name="Barry K."/>
            <person name="Bills G."/>
            <person name="Bluhm B."/>
            <person name="Cannon C."/>
            <person name="Castanera R."/>
            <person name="Culley D."/>
            <person name="Daum C."/>
            <person name="Ezra D."/>
            <person name="Gonzalez J."/>
            <person name="Henrissat B."/>
            <person name="Kuo A."/>
            <person name="Liang C."/>
            <person name="Lipzen A."/>
            <person name="Lutzoni F."/>
            <person name="Magnuson J."/>
            <person name="Mondo S."/>
            <person name="Nolan M."/>
            <person name="Ohm R."/>
            <person name="Pangilinan J."/>
            <person name="Park H.-J."/>
            <person name="Ramirez L."/>
            <person name="Alfaro M."/>
            <person name="Sun H."/>
            <person name="Tritt A."/>
            <person name="Yoshinaga Y."/>
            <person name="Zwiers L.-H."/>
            <person name="Turgeon B."/>
            <person name="Goodwin S."/>
            <person name="Spatafora J."/>
            <person name="Crous P."/>
            <person name="Grigoriev I."/>
        </authorList>
    </citation>
    <scope>NUCLEOTIDE SEQUENCE</scope>
    <source>
        <strain evidence="1">CBS 113818</strain>
    </source>
</reference>
<name>A0A6A6ZWC5_9PLEO</name>
<organism evidence="1 2">
    <name type="scientific">Ophiobolus disseminans</name>
    <dbReference type="NCBI Taxonomy" id="1469910"/>
    <lineage>
        <taxon>Eukaryota</taxon>
        <taxon>Fungi</taxon>
        <taxon>Dikarya</taxon>
        <taxon>Ascomycota</taxon>
        <taxon>Pezizomycotina</taxon>
        <taxon>Dothideomycetes</taxon>
        <taxon>Pleosporomycetidae</taxon>
        <taxon>Pleosporales</taxon>
        <taxon>Pleosporineae</taxon>
        <taxon>Phaeosphaeriaceae</taxon>
        <taxon>Ophiobolus</taxon>
    </lineage>
</organism>
<sequence>MTSQIATWADLPTEIKLEILRPCVASKQLITARKHNENYSHELVNYSLVSDELYGLALETYYKNNIFVFSRTPISARSPVIFHFPKAHIGPWFRFIKLDIKLPNVFSTLDDLFQKTSHTDKTLDNGSKQSVQVATDILALVRPRRAQITSQKRMMPYANNTKFASEMEVTCNYGWRHGRLAVKDKRKRHNLALPVEYDATHERVVTCWSNEPSRYANWQKHMTNLKHAMIDIQVEGCISQPQRECLQDLPSKAQIFLRAKKVNVCVAVKGCAFNSIDRQNFRPSSS</sequence>
<dbReference type="Proteomes" id="UP000799424">
    <property type="component" value="Unassembled WGS sequence"/>
</dbReference>
<protein>
    <recommendedName>
        <fullName evidence="3">F-box domain-containing protein</fullName>
    </recommendedName>
</protein>
<dbReference type="AlphaFoldDB" id="A0A6A6ZWC5"/>
<evidence type="ECO:0000313" key="2">
    <source>
        <dbReference type="Proteomes" id="UP000799424"/>
    </source>
</evidence>
<proteinExistence type="predicted"/>
<gene>
    <name evidence="1" type="ORF">CC86DRAFT_46872</name>
</gene>
<evidence type="ECO:0008006" key="3">
    <source>
        <dbReference type="Google" id="ProtNLM"/>
    </source>
</evidence>
<evidence type="ECO:0000313" key="1">
    <source>
        <dbReference type="EMBL" id="KAF2824784.1"/>
    </source>
</evidence>
<keyword evidence="2" id="KW-1185">Reference proteome</keyword>
<dbReference type="OrthoDB" id="10312151at2759"/>